<gene>
    <name evidence="4" type="ORF">SAMN04324258_0760</name>
</gene>
<evidence type="ECO:0000313" key="4">
    <source>
        <dbReference type="EMBL" id="SKC40902.1"/>
    </source>
</evidence>
<organism evidence="4 5">
    <name type="scientific">Krasilnikoviella flava</name>
    <dbReference type="NCBI Taxonomy" id="526729"/>
    <lineage>
        <taxon>Bacteria</taxon>
        <taxon>Bacillati</taxon>
        <taxon>Actinomycetota</taxon>
        <taxon>Actinomycetes</taxon>
        <taxon>Micrococcales</taxon>
        <taxon>Promicromonosporaceae</taxon>
        <taxon>Krasilnikoviella</taxon>
    </lineage>
</organism>
<name>A0A1T5IPB9_9MICO</name>
<feature type="region of interest" description="Disordered" evidence="1">
    <location>
        <begin position="27"/>
        <end position="83"/>
    </location>
</feature>
<keyword evidence="2" id="KW-0472">Membrane</keyword>
<dbReference type="STRING" id="526729.SAMN04324258_0760"/>
<evidence type="ECO:0000256" key="2">
    <source>
        <dbReference type="SAM" id="Phobius"/>
    </source>
</evidence>
<dbReference type="InterPro" id="IPR021994">
    <property type="entry name" value="DUF3592"/>
</dbReference>
<evidence type="ECO:0000313" key="5">
    <source>
        <dbReference type="Proteomes" id="UP000189777"/>
    </source>
</evidence>
<evidence type="ECO:0000259" key="3">
    <source>
        <dbReference type="Pfam" id="PF12158"/>
    </source>
</evidence>
<dbReference type="RefSeq" id="WP_176168766.1">
    <property type="nucleotide sequence ID" value="NZ_FUZQ01000001.1"/>
</dbReference>
<keyword evidence="2" id="KW-1133">Transmembrane helix</keyword>
<sequence length="144" mass="15500">METWAPIILGGVFLIAAAVMLTVASRQRARRREETQQRQTRGEVVTGTVAGSIRNRRSESNASFTSVSFRDRDGQERKARSSVKTIFPPRKGSPMQVWYDPADDTATPVLVGDWRDGLTSGVLLGVGILFGLVGLGVLIGGLAG</sequence>
<feature type="transmembrane region" description="Helical" evidence="2">
    <location>
        <begin position="122"/>
        <end position="143"/>
    </location>
</feature>
<evidence type="ECO:0000256" key="1">
    <source>
        <dbReference type="SAM" id="MobiDB-lite"/>
    </source>
</evidence>
<dbReference type="Pfam" id="PF12158">
    <property type="entry name" value="DUF3592"/>
    <property type="match status" value="1"/>
</dbReference>
<keyword evidence="2" id="KW-0812">Transmembrane</keyword>
<proteinExistence type="predicted"/>
<dbReference type="Proteomes" id="UP000189777">
    <property type="component" value="Unassembled WGS sequence"/>
</dbReference>
<feature type="domain" description="DUF3592" evidence="3">
    <location>
        <begin position="45"/>
        <end position="103"/>
    </location>
</feature>
<feature type="compositionally biased region" description="Basic and acidic residues" evidence="1">
    <location>
        <begin position="69"/>
        <end position="79"/>
    </location>
</feature>
<keyword evidence="5" id="KW-1185">Reference proteome</keyword>
<accession>A0A1T5IPB9</accession>
<feature type="transmembrane region" description="Helical" evidence="2">
    <location>
        <begin position="6"/>
        <end position="24"/>
    </location>
</feature>
<dbReference type="EMBL" id="FUZQ01000001">
    <property type="protein sequence ID" value="SKC40902.1"/>
    <property type="molecule type" value="Genomic_DNA"/>
</dbReference>
<dbReference type="AlphaFoldDB" id="A0A1T5IPB9"/>
<reference evidence="4 5" key="1">
    <citation type="submission" date="2017-02" db="EMBL/GenBank/DDBJ databases">
        <authorList>
            <person name="Peterson S.W."/>
        </authorList>
    </citation>
    <scope>NUCLEOTIDE SEQUENCE [LARGE SCALE GENOMIC DNA]</scope>
    <source>
        <strain evidence="4 5">DSM 21481</strain>
    </source>
</reference>
<protein>
    <recommendedName>
        <fullName evidence="3">DUF3592 domain-containing protein</fullName>
    </recommendedName>
</protein>